<dbReference type="Gene3D" id="3.10.310.10">
    <property type="entry name" value="Diaminopimelate Epimerase, Chain A, domain 1"/>
    <property type="match status" value="1"/>
</dbReference>
<dbReference type="EMBL" id="CAJNOU010001068">
    <property type="protein sequence ID" value="CAF1145215.1"/>
    <property type="molecule type" value="Genomic_DNA"/>
</dbReference>
<dbReference type="InterPro" id="IPR007400">
    <property type="entry name" value="PrpF-like"/>
</dbReference>
<evidence type="ECO:0000256" key="2">
    <source>
        <dbReference type="ARBA" id="ARBA00023235"/>
    </source>
</evidence>
<comment type="caution">
    <text evidence="3">The sequence shown here is derived from an EMBL/GenBank/DDBJ whole genome shotgun (WGS) entry which is preliminary data.</text>
</comment>
<protein>
    <submittedName>
        <fullName evidence="3">Uncharacterized protein</fullName>
    </submittedName>
</protein>
<dbReference type="AlphaFoldDB" id="A0A814SE60"/>
<keyword evidence="2" id="KW-0413">Isomerase</keyword>
<dbReference type="Pfam" id="PF04303">
    <property type="entry name" value="PrpF"/>
    <property type="match status" value="1"/>
</dbReference>
<accession>A0A814SE60</accession>
<dbReference type="PANTHER" id="PTHR43709">
    <property type="entry name" value="ACONITATE ISOMERASE-RELATED"/>
    <property type="match status" value="1"/>
</dbReference>
<comment type="similarity">
    <text evidence="1">Belongs to the PrpF family.</text>
</comment>
<dbReference type="GO" id="GO:0016853">
    <property type="term" value="F:isomerase activity"/>
    <property type="evidence" value="ECO:0007669"/>
    <property type="project" value="UniProtKB-KW"/>
</dbReference>
<dbReference type="PANTHER" id="PTHR43709:SF2">
    <property type="entry name" value="DUF453 DOMAIN PROTEIN (AFU_ORTHOLOGUE AFUA_6G00360)"/>
    <property type="match status" value="1"/>
</dbReference>
<evidence type="ECO:0000313" key="4">
    <source>
        <dbReference type="Proteomes" id="UP000663889"/>
    </source>
</evidence>
<gene>
    <name evidence="3" type="ORF">SEV965_LOCUS18146</name>
</gene>
<evidence type="ECO:0000313" key="3">
    <source>
        <dbReference type="EMBL" id="CAF1145215.1"/>
    </source>
</evidence>
<evidence type="ECO:0000256" key="1">
    <source>
        <dbReference type="ARBA" id="ARBA00007673"/>
    </source>
</evidence>
<sequence length="117" mass="12832">MQLVLIWQSNLNQAIHVHMPVQNGLPVYKGNDKLDGVSSTACTFRIDFLNSSTGATLPTGNVINVIKLDEGSHIEASLINAGNSIIFVRARDFGLTGVELPVQLNHLELLQKIEQIR</sequence>
<dbReference type="Proteomes" id="UP000663889">
    <property type="component" value="Unassembled WGS sequence"/>
</dbReference>
<reference evidence="3" key="1">
    <citation type="submission" date="2021-02" db="EMBL/GenBank/DDBJ databases">
        <authorList>
            <person name="Nowell W R."/>
        </authorList>
    </citation>
    <scope>NUCLEOTIDE SEQUENCE</scope>
</reference>
<name>A0A814SE60_9BILA</name>
<dbReference type="SUPFAM" id="SSF54506">
    <property type="entry name" value="Diaminopimelate epimerase-like"/>
    <property type="match status" value="1"/>
</dbReference>
<proteinExistence type="inferred from homology"/>
<organism evidence="3 4">
    <name type="scientific">Rotaria sordida</name>
    <dbReference type="NCBI Taxonomy" id="392033"/>
    <lineage>
        <taxon>Eukaryota</taxon>
        <taxon>Metazoa</taxon>
        <taxon>Spiralia</taxon>
        <taxon>Gnathifera</taxon>
        <taxon>Rotifera</taxon>
        <taxon>Eurotatoria</taxon>
        <taxon>Bdelloidea</taxon>
        <taxon>Philodinida</taxon>
        <taxon>Philodinidae</taxon>
        <taxon>Rotaria</taxon>
    </lineage>
</organism>